<gene>
    <name evidence="1" type="ORF">SDC9_47619</name>
</gene>
<accession>A0A644WCR0</accession>
<dbReference type="EMBL" id="VSSQ01000792">
    <property type="protein sequence ID" value="MPM01379.1"/>
    <property type="molecule type" value="Genomic_DNA"/>
</dbReference>
<comment type="caution">
    <text evidence="1">The sequence shown here is derived from an EMBL/GenBank/DDBJ whole genome shotgun (WGS) entry which is preliminary data.</text>
</comment>
<evidence type="ECO:0000313" key="1">
    <source>
        <dbReference type="EMBL" id="MPM01379.1"/>
    </source>
</evidence>
<sequence length="189" mass="20412">MKDIGLVHVNVDGVVFFQCFAVDVILDGSNVVVDKQLLPVHVAGEAPDPVIHRDDIRIEAADEIIQRAEGCYFPAGGHVDIHPEGRDGIPGMIFREGVDGDVALIQMGDHGVAVLRQRGVLGEQEGYARSLGIVILLGNIQHGRADHLSQVKEDVRETLGVILSVDIGNVVLLSPFRLRVAHVVDVEAQ</sequence>
<name>A0A644WCR0_9ZZZZ</name>
<dbReference type="AlphaFoldDB" id="A0A644WCR0"/>
<protein>
    <submittedName>
        <fullName evidence="1">Uncharacterized protein</fullName>
    </submittedName>
</protein>
<organism evidence="1">
    <name type="scientific">bioreactor metagenome</name>
    <dbReference type="NCBI Taxonomy" id="1076179"/>
    <lineage>
        <taxon>unclassified sequences</taxon>
        <taxon>metagenomes</taxon>
        <taxon>ecological metagenomes</taxon>
    </lineage>
</organism>
<reference evidence="1" key="1">
    <citation type="submission" date="2019-08" db="EMBL/GenBank/DDBJ databases">
        <authorList>
            <person name="Kucharzyk K."/>
            <person name="Murdoch R.W."/>
            <person name="Higgins S."/>
            <person name="Loffler F."/>
        </authorList>
    </citation>
    <scope>NUCLEOTIDE SEQUENCE</scope>
</reference>
<proteinExistence type="predicted"/>